<accession>A0A1I0CI70</accession>
<organism evidence="2 3">
    <name type="scientific">Stigmatella erecta</name>
    <dbReference type="NCBI Taxonomy" id="83460"/>
    <lineage>
        <taxon>Bacteria</taxon>
        <taxon>Pseudomonadati</taxon>
        <taxon>Myxococcota</taxon>
        <taxon>Myxococcia</taxon>
        <taxon>Myxococcales</taxon>
        <taxon>Cystobacterineae</taxon>
        <taxon>Archangiaceae</taxon>
        <taxon>Stigmatella</taxon>
    </lineage>
</organism>
<gene>
    <name evidence="2" type="ORF">SAMN05443639_102110</name>
</gene>
<dbReference type="InterPro" id="IPR029063">
    <property type="entry name" value="SAM-dependent_MTases_sf"/>
</dbReference>
<keyword evidence="1" id="KW-1133">Transmembrane helix</keyword>
<feature type="transmembrane region" description="Helical" evidence="1">
    <location>
        <begin position="174"/>
        <end position="192"/>
    </location>
</feature>
<evidence type="ECO:0008006" key="4">
    <source>
        <dbReference type="Google" id="ProtNLM"/>
    </source>
</evidence>
<dbReference type="Gene3D" id="3.40.50.150">
    <property type="entry name" value="Vaccinia Virus protein VP39"/>
    <property type="match status" value="1"/>
</dbReference>
<dbReference type="AlphaFoldDB" id="A0A1I0CI70"/>
<reference evidence="3" key="1">
    <citation type="submission" date="2016-10" db="EMBL/GenBank/DDBJ databases">
        <authorList>
            <person name="Varghese N."/>
            <person name="Submissions S."/>
        </authorList>
    </citation>
    <scope>NUCLEOTIDE SEQUENCE [LARGE SCALE GENOMIC DNA]</scope>
    <source>
        <strain evidence="3">DSM 16858</strain>
    </source>
</reference>
<keyword evidence="1" id="KW-0812">Transmembrane</keyword>
<dbReference type="SUPFAM" id="SSF53335">
    <property type="entry name" value="S-adenosyl-L-methionine-dependent methyltransferases"/>
    <property type="match status" value="1"/>
</dbReference>
<keyword evidence="1" id="KW-0472">Membrane</keyword>
<dbReference type="RefSeq" id="WP_093516171.1">
    <property type="nucleotide sequence ID" value="NZ_FOIJ01000002.1"/>
</dbReference>
<evidence type="ECO:0000256" key="1">
    <source>
        <dbReference type="SAM" id="Phobius"/>
    </source>
</evidence>
<proteinExistence type="predicted"/>
<name>A0A1I0CI70_9BACT</name>
<evidence type="ECO:0000313" key="2">
    <source>
        <dbReference type="EMBL" id="SET18667.1"/>
    </source>
</evidence>
<keyword evidence="3" id="KW-1185">Reference proteome</keyword>
<protein>
    <recommendedName>
        <fullName evidence="4">Methyltransferase domain-containing protein</fullName>
    </recommendedName>
</protein>
<feature type="transmembrane region" description="Helical" evidence="1">
    <location>
        <begin position="204"/>
        <end position="225"/>
    </location>
</feature>
<sequence>MSDTASSRSRWPRLHLFELIDQAWCPPAVRDHATNYLATVSQKMGLFDAVAPLLQRGLTAGATDALLDLGSGGGGPLPRLKELLAREHGLQARVLQSDLFPNAWAQARAQAAGVEYLSGPVDATCVPPELRGMRTLFNALHHFRPDQALRVLADAQAQRVPIGVFEVVERSPRGVLSSLFIPVIVLLFTPQVRPLTLSRLLFTYGVPVLPLALFWDGLVSALRAYRLEELQRMTGTLSQAGYTWEVGQARRPGKPPVTYVLGLPEHQEPSPSKR</sequence>
<dbReference type="EMBL" id="FOIJ01000002">
    <property type="protein sequence ID" value="SET18667.1"/>
    <property type="molecule type" value="Genomic_DNA"/>
</dbReference>
<dbReference type="Proteomes" id="UP000199181">
    <property type="component" value="Unassembled WGS sequence"/>
</dbReference>
<evidence type="ECO:0000313" key="3">
    <source>
        <dbReference type="Proteomes" id="UP000199181"/>
    </source>
</evidence>